<feature type="domain" description="HTH araC/xylS-type" evidence="3">
    <location>
        <begin position="1"/>
        <end position="50"/>
    </location>
</feature>
<sequence length="62" mass="7007">MPDAHAAELLSYDELPLTAIATKLGYKSLQHLSRQFKEVTGTTLNQYKRQGGSDRHTIDNLY</sequence>
<accession>A0A1X9YZE1</accession>
<dbReference type="PROSITE" id="PS01124">
    <property type="entry name" value="HTH_ARAC_FAMILY_2"/>
    <property type="match status" value="1"/>
</dbReference>
<dbReference type="SUPFAM" id="SSF46689">
    <property type="entry name" value="Homeodomain-like"/>
    <property type="match status" value="1"/>
</dbReference>
<dbReference type="KEGG" id="pact:CA264_21545"/>
<dbReference type="GO" id="GO:0043565">
    <property type="term" value="F:sequence-specific DNA binding"/>
    <property type="evidence" value="ECO:0007669"/>
    <property type="project" value="InterPro"/>
</dbReference>
<dbReference type="Pfam" id="PF12833">
    <property type="entry name" value="HTH_18"/>
    <property type="match status" value="1"/>
</dbReference>
<keyword evidence="2" id="KW-0804">Transcription</keyword>
<evidence type="ECO:0000256" key="2">
    <source>
        <dbReference type="ARBA" id="ARBA00023163"/>
    </source>
</evidence>
<dbReference type="AlphaFoldDB" id="A0A1X9YZE1"/>
<dbReference type="InterPro" id="IPR018060">
    <property type="entry name" value="HTH_AraC"/>
</dbReference>
<dbReference type="Gene3D" id="1.10.10.60">
    <property type="entry name" value="Homeodomain-like"/>
    <property type="match status" value="1"/>
</dbReference>
<dbReference type="Proteomes" id="UP000266292">
    <property type="component" value="Plasmid unnamed"/>
</dbReference>
<dbReference type="InterPro" id="IPR009057">
    <property type="entry name" value="Homeodomain-like_sf"/>
</dbReference>
<keyword evidence="1" id="KW-0805">Transcription regulation</keyword>
<protein>
    <submittedName>
        <fullName evidence="4">AraC family transcriptional regulator</fullName>
    </submittedName>
</protein>
<proteinExistence type="predicted"/>
<dbReference type="EMBL" id="CP021236">
    <property type="protein sequence ID" value="ARS38131.1"/>
    <property type="molecule type" value="Genomic_DNA"/>
</dbReference>
<geneLocation type="plasmid" evidence="4 5">
    <name>unnamed</name>
</geneLocation>
<dbReference type="GO" id="GO:0003700">
    <property type="term" value="F:DNA-binding transcription factor activity"/>
    <property type="evidence" value="ECO:0007669"/>
    <property type="project" value="InterPro"/>
</dbReference>
<evidence type="ECO:0000313" key="4">
    <source>
        <dbReference type="EMBL" id="ARS38131.1"/>
    </source>
</evidence>
<dbReference type="OrthoDB" id="952277at2"/>
<dbReference type="STRING" id="709015.GCA_000472485_00118"/>
<gene>
    <name evidence="4" type="ORF">CA264_21545</name>
</gene>
<evidence type="ECO:0000256" key="1">
    <source>
        <dbReference type="ARBA" id="ARBA00023015"/>
    </source>
</evidence>
<reference evidence="5" key="1">
    <citation type="submission" date="2017-05" db="EMBL/GenBank/DDBJ databases">
        <authorList>
            <person name="Ray J."/>
            <person name="Price M."/>
            <person name="Deutschbauer A."/>
        </authorList>
    </citation>
    <scope>NUCLEOTIDE SEQUENCE [LARGE SCALE GENOMIC DNA]</scope>
    <source>
        <strain evidence="5">DSM 19842</strain>
        <plasmid evidence="5">unnamed</plasmid>
    </source>
</reference>
<evidence type="ECO:0000313" key="5">
    <source>
        <dbReference type="Proteomes" id="UP000266292"/>
    </source>
</evidence>
<organism evidence="4 5">
    <name type="scientific">Pontibacter actiniarum</name>
    <dbReference type="NCBI Taxonomy" id="323450"/>
    <lineage>
        <taxon>Bacteria</taxon>
        <taxon>Pseudomonadati</taxon>
        <taxon>Bacteroidota</taxon>
        <taxon>Cytophagia</taxon>
        <taxon>Cytophagales</taxon>
        <taxon>Hymenobacteraceae</taxon>
        <taxon>Pontibacter</taxon>
    </lineage>
</organism>
<dbReference type="RefSeq" id="WP_025603889.1">
    <property type="nucleotide sequence ID" value="NZ_CP021236.1"/>
</dbReference>
<keyword evidence="4" id="KW-0614">Plasmid</keyword>
<evidence type="ECO:0000259" key="3">
    <source>
        <dbReference type="PROSITE" id="PS01124"/>
    </source>
</evidence>
<name>A0A1X9YZE1_9BACT</name>
<keyword evidence="5" id="KW-1185">Reference proteome</keyword>